<keyword evidence="1" id="KW-0812">Transmembrane</keyword>
<protein>
    <submittedName>
        <fullName evidence="3">Cache 3/Cache 2 fusion domain-containing protein</fullName>
    </submittedName>
</protein>
<proteinExistence type="predicted"/>
<comment type="caution">
    <text evidence="3">The sequence shown here is derived from an EMBL/GenBank/DDBJ whole genome shotgun (WGS) entry which is preliminary data.</text>
</comment>
<evidence type="ECO:0000256" key="1">
    <source>
        <dbReference type="SAM" id="Phobius"/>
    </source>
</evidence>
<sequence length="240" mass="27869">MSIFMRIKFTLVSIIRRNTYFLTSISVFLLGVILTTIVFFDFIPITPKMTHKQNDNTVYFRVSAIQLMEFVTHTDDILDDRLKLFFDELSELEEDEFSIDYSELVDVNGELTPMLLNSKKKISIDKTIPERFYNETGAYSAFFVKNGDDFISIATSVRDEEGELQLGKKLRHNQFAYQKLIQGESYFCPVMLYGKQLIAKYFPIYDDKKEVIGAIFVGVDLFEKNQVPAYSLEDLGRFSH</sequence>
<feature type="transmembrane region" description="Helical" evidence="1">
    <location>
        <begin position="20"/>
        <end position="43"/>
    </location>
</feature>
<dbReference type="Pfam" id="PF17201">
    <property type="entry name" value="Cache_3-Cache_2"/>
    <property type="match status" value="1"/>
</dbReference>
<dbReference type="InterPro" id="IPR033462">
    <property type="entry name" value="Cache_3-Cache_2"/>
</dbReference>
<organism evidence="3 4">
    <name type="scientific">Thorsellia kenyensis</name>
    <dbReference type="NCBI Taxonomy" id="1549888"/>
    <lineage>
        <taxon>Bacteria</taxon>
        <taxon>Pseudomonadati</taxon>
        <taxon>Pseudomonadota</taxon>
        <taxon>Gammaproteobacteria</taxon>
        <taxon>Enterobacterales</taxon>
        <taxon>Thorselliaceae</taxon>
        <taxon>Thorsellia</taxon>
    </lineage>
</organism>
<keyword evidence="4" id="KW-1185">Reference proteome</keyword>
<dbReference type="EMBL" id="JBHLXE010000013">
    <property type="protein sequence ID" value="MFC0178687.1"/>
    <property type="molecule type" value="Genomic_DNA"/>
</dbReference>
<evidence type="ECO:0000313" key="3">
    <source>
        <dbReference type="EMBL" id="MFC0178687.1"/>
    </source>
</evidence>
<reference evidence="3 4" key="1">
    <citation type="submission" date="2024-09" db="EMBL/GenBank/DDBJ databases">
        <authorList>
            <person name="Sun Q."/>
            <person name="Mori K."/>
        </authorList>
    </citation>
    <scope>NUCLEOTIDE SEQUENCE [LARGE SCALE GENOMIC DNA]</scope>
    <source>
        <strain evidence="3 4">CCM 8545</strain>
    </source>
</reference>
<feature type="domain" description="Cache 3/Cache 2 fusion" evidence="2">
    <location>
        <begin position="66"/>
        <end position="220"/>
    </location>
</feature>
<dbReference type="RefSeq" id="WP_385875549.1">
    <property type="nucleotide sequence ID" value="NZ_JBHLXE010000013.1"/>
</dbReference>
<dbReference type="InterPro" id="IPR029151">
    <property type="entry name" value="Sensor-like_sf"/>
</dbReference>
<dbReference type="Proteomes" id="UP001589758">
    <property type="component" value="Unassembled WGS sequence"/>
</dbReference>
<name>A0ABV6C6V5_9GAMM</name>
<evidence type="ECO:0000313" key="4">
    <source>
        <dbReference type="Proteomes" id="UP001589758"/>
    </source>
</evidence>
<accession>A0ABV6C6V5</accession>
<dbReference type="SUPFAM" id="SSF103190">
    <property type="entry name" value="Sensory domain-like"/>
    <property type="match status" value="1"/>
</dbReference>
<evidence type="ECO:0000259" key="2">
    <source>
        <dbReference type="Pfam" id="PF17201"/>
    </source>
</evidence>
<gene>
    <name evidence="3" type="ORF">ACFFIT_00975</name>
</gene>
<keyword evidence="1" id="KW-0472">Membrane</keyword>
<keyword evidence="1" id="KW-1133">Transmembrane helix</keyword>